<feature type="domain" description="Spondin-like TSP1" evidence="5">
    <location>
        <begin position="116"/>
        <end position="168"/>
    </location>
</feature>
<dbReference type="PANTHER" id="PTHR11311:SF16">
    <property type="entry name" value="SPONDIN-1"/>
    <property type="match status" value="1"/>
</dbReference>
<feature type="region of interest" description="Disordered" evidence="4">
    <location>
        <begin position="45"/>
        <end position="81"/>
    </location>
</feature>
<dbReference type="SMART" id="SM00209">
    <property type="entry name" value="TSP1"/>
    <property type="match status" value="1"/>
</dbReference>
<gene>
    <name evidence="6" type="primary">SPON1_1</name>
    <name evidence="6" type="ORF">E2C01_044566</name>
</gene>
<keyword evidence="7" id="KW-1185">Reference proteome</keyword>
<dbReference type="GO" id="GO:0007155">
    <property type="term" value="P:cell adhesion"/>
    <property type="evidence" value="ECO:0007669"/>
    <property type="project" value="TreeGrafter"/>
</dbReference>
<dbReference type="AlphaFoldDB" id="A0A5B7FYR0"/>
<keyword evidence="2" id="KW-1015">Disulfide bond</keyword>
<sequence length="212" mass="23698">MLRDALSLQDRVADSVEMIIKRTSSLSLCPLRLFPTADHFNGLQSLSQRRETEPTATTTTTPPPVPHQPETEAVPLSSFDPDEEYISPSLYNPHVGPSYLTDDDHDHHEHEDVENCVLSEWGPWSPCTHSCGPEALQQRSRLVVMEARNGGTPCGDTRQRRYCTLPPCPRPRPERCVETLWQAEPVSSRTVLRQSPGPQAGPRPHCHTLSPP</sequence>
<reference evidence="6 7" key="1">
    <citation type="submission" date="2019-05" db="EMBL/GenBank/DDBJ databases">
        <title>Another draft genome of Portunus trituberculatus and its Hox gene families provides insights of decapod evolution.</title>
        <authorList>
            <person name="Jeong J.-H."/>
            <person name="Song I."/>
            <person name="Kim S."/>
            <person name="Choi T."/>
            <person name="Kim D."/>
            <person name="Ryu S."/>
            <person name="Kim W."/>
        </authorList>
    </citation>
    <scope>NUCLEOTIDE SEQUENCE [LARGE SCALE GENOMIC DNA]</scope>
    <source>
        <tissue evidence="6">Muscle</tissue>
    </source>
</reference>
<dbReference type="Proteomes" id="UP000324222">
    <property type="component" value="Unassembled WGS sequence"/>
</dbReference>
<organism evidence="6 7">
    <name type="scientific">Portunus trituberculatus</name>
    <name type="common">Swimming crab</name>
    <name type="synonym">Neptunus trituberculatus</name>
    <dbReference type="NCBI Taxonomy" id="210409"/>
    <lineage>
        <taxon>Eukaryota</taxon>
        <taxon>Metazoa</taxon>
        <taxon>Ecdysozoa</taxon>
        <taxon>Arthropoda</taxon>
        <taxon>Crustacea</taxon>
        <taxon>Multicrustacea</taxon>
        <taxon>Malacostraca</taxon>
        <taxon>Eumalacostraca</taxon>
        <taxon>Eucarida</taxon>
        <taxon>Decapoda</taxon>
        <taxon>Pleocyemata</taxon>
        <taxon>Brachyura</taxon>
        <taxon>Eubrachyura</taxon>
        <taxon>Portunoidea</taxon>
        <taxon>Portunidae</taxon>
        <taxon>Portuninae</taxon>
        <taxon>Portunus</taxon>
    </lineage>
</organism>
<dbReference type="PROSITE" id="PS50092">
    <property type="entry name" value="TSP1"/>
    <property type="match status" value="1"/>
</dbReference>
<evidence type="ECO:0000256" key="4">
    <source>
        <dbReference type="SAM" id="MobiDB-lite"/>
    </source>
</evidence>
<dbReference type="InterPro" id="IPR036383">
    <property type="entry name" value="TSP1_rpt_sf"/>
</dbReference>
<evidence type="ECO:0000313" key="6">
    <source>
        <dbReference type="EMBL" id="MPC50736.1"/>
    </source>
</evidence>
<feature type="region of interest" description="Disordered" evidence="4">
    <location>
        <begin position="186"/>
        <end position="212"/>
    </location>
</feature>
<dbReference type="Gene3D" id="2.20.100.10">
    <property type="entry name" value="Thrombospondin type-1 (TSP1) repeat"/>
    <property type="match status" value="1"/>
</dbReference>
<dbReference type="SUPFAM" id="SSF82895">
    <property type="entry name" value="TSP-1 type 1 repeat"/>
    <property type="match status" value="1"/>
</dbReference>
<dbReference type="GO" id="GO:0031012">
    <property type="term" value="C:extracellular matrix"/>
    <property type="evidence" value="ECO:0007669"/>
    <property type="project" value="TreeGrafter"/>
</dbReference>
<evidence type="ECO:0000256" key="2">
    <source>
        <dbReference type="ARBA" id="ARBA00023157"/>
    </source>
</evidence>
<keyword evidence="3" id="KW-0325">Glycoprotein</keyword>
<evidence type="ECO:0000256" key="3">
    <source>
        <dbReference type="ARBA" id="ARBA00023180"/>
    </source>
</evidence>
<evidence type="ECO:0000256" key="1">
    <source>
        <dbReference type="ARBA" id="ARBA00022729"/>
    </source>
</evidence>
<dbReference type="Pfam" id="PF19028">
    <property type="entry name" value="TSP1_spondin"/>
    <property type="match status" value="1"/>
</dbReference>
<accession>A0A5B7FYR0</accession>
<dbReference type="InterPro" id="IPR044004">
    <property type="entry name" value="TSP1_spondin_dom"/>
</dbReference>
<evidence type="ECO:0000313" key="7">
    <source>
        <dbReference type="Proteomes" id="UP000324222"/>
    </source>
</evidence>
<name>A0A5B7FYR0_PORTR</name>
<dbReference type="OrthoDB" id="347314at2759"/>
<dbReference type="InterPro" id="IPR000884">
    <property type="entry name" value="TSP1_rpt"/>
</dbReference>
<dbReference type="InterPro" id="IPR051418">
    <property type="entry name" value="Spondin/Thrombospondin_T1"/>
</dbReference>
<protein>
    <submittedName>
        <fullName evidence="6">Spondin-1</fullName>
    </submittedName>
</protein>
<comment type="caution">
    <text evidence="6">The sequence shown here is derived from an EMBL/GenBank/DDBJ whole genome shotgun (WGS) entry which is preliminary data.</text>
</comment>
<evidence type="ECO:0000259" key="5">
    <source>
        <dbReference type="Pfam" id="PF19028"/>
    </source>
</evidence>
<dbReference type="PANTHER" id="PTHR11311">
    <property type="entry name" value="SPONDIN"/>
    <property type="match status" value="1"/>
</dbReference>
<proteinExistence type="predicted"/>
<keyword evidence="1" id="KW-0732">Signal</keyword>
<dbReference type="EMBL" id="VSRR010009698">
    <property type="protein sequence ID" value="MPC50736.1"/>
    <property type="molecule type" value="Genomic_DNA"/>
</dbReference>
<feature type="compositionally biased region" description="Polar residues" evidence="4">
    <location>
        <begin position="186"/>
        <end position="197"/>
    </location>
</feature>